<dbReference type="Gene3D" id="2.60.40.10">
    <property type="entry name" value="Immunoglobulins"/>
    <property type="match status" value="1"/>
</dbReference>
<dbReference type="AlphaFoldDB" id="A0A814Q9A2"/>
<evidence type="ECO:0000259" key="1">
    <source>
        <dbReference type="PROSITE" id="PS50853"/>
    </source>
</evidence>
<name>A0A814Q9A2_9BILA</name>
<dbReference type="Proteomes" id="UP000663879">
    <property type="component" value="Unassembled WGS sequence"/>
</dbReference>
<evidence type="ECO:0000313" key="2">
    <source>
        <dbReference type="EMBL" id="CAF1115697.1"/>
    </source>
</evidence>
<feature type="domain" description="Fibronectin type-III" evidence="1">
    <location>
        <begin position="89"/>
        <end position="183"/>
    </location>
</feature>
<dbReference type="PROSITE" id="PS50853">
    <property type="entry name" value="FN3"/>
    <property type="match status" value="1"/>
</dbReference>
<dbReference type="InterPro" id="IPR013783">
    <property type="entry name" value="Ig-like_fold"/>
</dbReference>
<accession>A0A814Q9A2</accession>
<organism evidence="2 3">
    <name type="scientific">Brachionus calyciflorus</name>
    <dbReference type="NCBI Taxonomy" id="104777"/>
    <lineage>
        <taxon>Eukaryota</taxon>
        <taxon>Metazoa</taxon>
        <taxon>Spiralia</taxon>
        <taxon>Gnathifera</taxon>
        <taxon>Rotifera</taxon>
        <taxon>Eurotatoria</taxon>
        <taxon>Monogononta</taxon>
        <taxon>Pseudotrocha</taxon>
        <taxon>Ploima</taxon>
        <taxon>Brachionidae</taxon>
        <taxon>Brachionus</taxon>
    </lineage>
</organism>
<feature type="non-terminal residue" evidence="2">
    <location>
        <position position="1"/>
    </location>
</feature>
<proteinExistence type="predicted"/>
<keyword evidence="3" id="KW-1185">Reference proteome</keyword>
<dbReference type="Pfam" id="PF00041">
    <property type="entry name" value="fn3"/>
    <property type="match status" value="1"/>
</dbReference>
<dbReference type="SUPFAM" id="SSF49265">
    <property type="entry name" value="Fibronectin type III"/>
    <property type="match status" value="1"/>
</dbReference>
<dbReference type="SMART" id="SM00060">
    <property type="entry name" value="FN3"/>
    <property type="match status" value="1"/>
</dbReference>
<protein>
    <recommendedName>
        <fullName evidence="1">Fibronectin type-III domain-containing protein</fullName>
    </recommendedName>
</protein>
<sequence length="198" mass="22927">YKSRIYDHKKISHYQVQIFWTNPLGLVDDKVLTCISPNEQIDLVLNKNDTSGECSFGSLIFILEIYLTINLGDSSSESEKYFAIIEPDPVQEIKLLKSTSFSFEVLWIPPNDYFDQFLVILKKNNVTIFQEYFSNMTLSHEFKNLDPDTNYLFEIYTYRNGIGKIKSIELTTQNNNSETTEETEYELISLVSTSSYAS</sequence>
<gene>
    <name evidence="2" type="ORF">OXX778_LOCUS21821</name>
</gene>
<evidence type="ECO:0000313" key="3">
    <source>
        <dbReference type="Proteomes" id="UP000663879"/>
    </source>
</evidence>
<dbReference type="InterPro" id="IPR036116">
    <property type="entry name" value="FN3_sf"/>
</dbReference>
<comment type="caution">
    <text evidence="2">The sequence shown here is derived from an EMBL/GenBank/DDBJ whole genome shotgun (WGS) entry which is preliminary data.</text>
</comment>
<reference evidence="2" key="1">
    <citation type="submission" date="2021-02" db="EMBL/GenBank/DDBJ databases">
        <authorList>
            <person name="Nowell W R."/>
        </authorList>
    </citation>
    <scope>NUCLEOTIDE SEQUENCE</scope>
    <source>
        <strain evidence="2">Ploen Becks lab</strain>
    </source>
</reference>
<dbReference type="CDD" id="cd00063">
    <property type="entry name" value="FN3"/>
    <property type="match status" value="1"/>
</dbReference>
<dbReference type="EMBL" id="CAJNOC010008447">
    <property type="protein sequence ID" value="CAF1115697.1"/>
    <property type="molecule type" value="Genomic_DNA"/>
</dbReference>
<dbReference type="InterPro" id="IPR003961">
    <property type="entry name" value="FN3_dom"/>
</dbReference>